<organism evidence="1 2">
    <name type="scientific">Candidatus Devosia phytovorans</name>
    <dbReference type="NCBI Taxonomy" id="3121372"/>
    <lineage>
        <taxon>Bacteria</taxon>
        <taxon>Pseudomonadati</taxon>
        <taxon>Pseudomonadota</taxon>
        <taxon>Alphaproteobacteria</taxon>
        <taxon>Hyphomicrobiales</taxon>
        <taxon>Devosiaceae</taxon>
        <taxon>Devosia</taxon>
    </lineage>
</organism>
<proteinExistence type="predicted"/>
<gene>
    <name evidence="1" type="ORF">P0Y65_05135</name>
</gene>
<evidence type="ECO:0008006" key="3">
    <source>
        <dbReference type="Google" id="ProtNLM"/>
    </source>
</evidence>
<evidence type="ECO:0000313" key="2">
    <source>
        <dbReference type="Proteomes" id="UP001217476"/>
    </source>
</evidence>
<protein>
    <recommendedName>
        <fullName evidence="3">ASCH domain-containing protein</fullName>
    </recommendedName>
</protein>
<dbReference type="AlphaFoldDB" id="A0AAJ5VXC3"/>
<reference evidence="1" key="1">
    <citation type="submission" date="2023-03" db="EMBL/GenBank/DDBJ databases">
        <title>Andean soil-derived lignocellulolytic bacterial consortium as a source of novel taxa and putative plastic-active enzymes.</title>
        <authorList>
            <person name="Diaz-Garcia L."/>
            <person name="Chuvochina M."/>
            <person name="Feuerriegel G."/>
            <person name="Bunk B."/>
            <person name="Sproer C."/>
            <person name="Streit W.R."/>
            <person name="Rodriguez L.M."/>
            <person name="Overmann J."/>
            <person name="Jimenez D.J."/>
        </authorList>
    </citation>
    <scope>NUCLEOTIDE SEQUENCE</scope>
    <source>
        <strain evidence="1">MAG 4196</strain>
    </source>
</reference>
<dbReference type="EMBL" id="CP119312">
    <property type="protein sequence ID" value="WEK05640.1"/>
    <property type="molecule type" value="Genomic_DNA"/>
</dbReference>
<accession>A0AAJ5VXC3</accession>
<sequence>MTMLISAEDFEAIVAGRVDTAFRRWVRPTVKAGGTLTTADGVLAIEAVDVVALNGVAEEDLARAGFGGRDELNAMMAGREGTLYRIRLRYVGEDPRTALREKTTLSEAEVAEIGATLGRMDGGSPWVSRTLTLIGEQPGGAAQELAALLEVDKVKFKNNVRRLKALGLTESLAVGYDLSPRGKAWLTRSGATASA</sequence>
<name>A0AAJ5VXC3_9HYPH</name>
<evidence type="ECO:0000313" key="1">
    <source>
        <dbReference type="EMBL" id="WEK05640.1"/>
    </source>
</evidence>
<dbReference type="Proteomes" id="UP001217476">
    <property type="component" value="Chromosome"/>
</dbReference>